<dbReference type="SUPFAM" id="SSF74924">
    <property type="entry name" value="Cap-Gly domain"/>
    <property type="match status" value="1"/>
</dbReference>
<evidence type="ECO:0000313" key="4">
    <source>
        <dbReference type="EMBL" id="KAJ7311525.1"/>
    </source>
</evidence>
<dbReference type="EMBL" id="JARIHO010000075">
    <property type="protein sequence ID" value="KAJ7311525.1"/>
    <property type="molecule type" value="Genomic_DNA"/>
</dbReference>
<dbReference type="SUPFAM" id="SSF52047">
    <property type="entry name" value="RNI-like"/>
    <property type="match status" value="1"/>
</dbReference>
<dbReference type="PANTHER" id="PTHR45712">
    <property type="entry name" value="AGAP008170-PA"/>
    <property type="match status" value="1"/>
</dbReference>
<dbReference type="InterPro" id="IPR000938">
    <property type="entry name" value="CAP-Gly_domain"/>
</dbReference>
<evidence type="ECO:0000313" key="5">
    <source>
        <dbReference type="Proteomes" id="UP001218218"/>
    </source>
</evidence>
<gene>
    <name evidence="4" type="ORF">DFH08DRAFT_897873</name>
</gene>
<sequence length="535" mass="59832">MDDSHPPVVGTRLRLAGHAGTVRFVGNVDNTSGIWLGVEWDDPKRGKHDGLKDGKRYFTCRVQNAGSFIRPTPSIFYGTSFLKALYSKYVELPHGSESQEKVLLGSSNGAIEVEAVDLDKIRGKFAHLDRLREVSLDNENVSRYDEPPGTIRTTCPSVRGLDLSTSLISSWDLIARISAELPALQRLSLNRNRLQSPRDSMTAAFTNLIELRLNGTLTTWNEMQHVTAAMPALQIVEIGYNFIDELSSTNSIQGSKIETINLDSNDLRDWVHISDSLRSYPLLERVVLTSNKIGKIPPPLMGQTLGVKHLSLSFNHLEFWPDVDALSAWCPALNTLTLNGNPLFDDPVLGRNSRQLTIARIPTLVAIDAAPVSAKERTDSELFYLSHIARHGPNSEKERALTYPHWTELCEKHGRPAEHDTHQNQDKLSRRLMELNMYRSAVTPPSSNADHEASNSLIQNAERITLRVLPTMTLRALRLKICKTMKYSPACTALALWLQMQDKSFSPLESDRDGQDLAWLGIESGSNIIFTKHDK</sequence>
<accession>A0AAD6Z7X1</accession>
<dbReference type="SMART" id="SM01052">
    <property type="entry name" value="CAP_GLY"/>
    <property type="match status" value="1"/>
</dbReference>
<dbReference type="Gene3D" id="2.30.30.190">
    <property type="entry name" value="CAP Gly-rich-like domain"/>
    <property type="match status" value="1"/>
</dbReference>
<dbReference type="PANTHER" id="PTHR45712:SF22">
    <property type="entry name" value="INSULIN-LIKE GROWTH FACTOR-BINDING PROTEIN COMPLEX ACID LABILE SUBUNIT"/>
    <property type="match status" value="1"/>
</dbReference>
<keyword evidence="1" id="KW-0433">Leucine-rich repeat</keyword>
<protein>
    <recommendedName>
        <fullName evidence="3">CAP-Gly domain-containing protein</fullName>
    </recommendedName>
</protein>
<dbReference type="AlphaFoldDB" id="A0AAD6Z7X1"/>
<dbReference type="InterPro" id="IPR050333">
    <property type="entry name" value="SLRP"/>
</dbReference>
<organism evidence="4 5">
    <name type="scientific">Mycena albidolilacea</name>
    <dbReference type="NCBI Taxonomy" id="1033008"/>
    <lineage>
        <taxon>Eukaryota</taxon>
        <taxon>Fungi</taxon>
        <taxon>Dikarya</taxon>
        <taxon>Basidiomycota</taxon>
        <taxon>Agaricomycotina</taxon>
        <taxon>Agaricomycetes</taxon>
        <taxon>Agaricomycetidae</taxon>
        <taxon>Agaricales</taxon>
        <taxon>Marasmiineae</taxon>
        <taxon>Mycenaceae</taxon>
        <taxon>Mycena</taxon>
    </lineage>
</organism>
<dbReference type="Proteomes" id="UP001218218">
    <property type="component" value="Unassembled WGS sequence"/>
</dbReference>
<dbReference type="InterPro" id="IPR032675">
    <property type="entry name" value="LRR_dom_sf"/>
</dbReference>
<name>A0AAD6Z7X1_9AGAR</name>
<comment type="caution">
    <text evidence="4">The sequence shown here is derived from an EMBL/GenBank/DDBJ whole genome shotgun (WGS) entry which is preliminary data.</text>
</comment>
<evidence type="ECO:0000256" key="2">
    <source>
        <dbReference type="ARBA" id="ARBA00022737"/>
    </source>
</evidence>
<evidence type="ECO:0000256" key="1">
    <source>
        <dbReference type="ARBA" id="ARBA00022614"/>
    </source>
</evidence>
<keyword evidence="2" id="KW-0677">Repeat</keyword>
<dbReference type="Gene3D" id="3.10.20.90">
    <property type="entry name" value="Phosphatidylinositol 3-kinase Catalytic Subunit, Chain A, domain 1"/>
    <property type="match status" value="1"/>
</dbReference>
<evidence type="ECO:0000259" key="3">
    <source>
        <dbReference type="PROSITE" id="PS50245"/>
    </source>
</evidence>
<proteinExistence type="predicted"/>
<dbReference type="Gene3D" id="3.80.10.10">
    <property type="entry name" value="Ribonuclease Inhibitor"/>
    <property type="match status" value="2"/>
</dbReference>
<reference evidence="4" key="1">
    <citation type="submission" date="2023-03" db="EMBL/GenBank/DDBJ databases">
        <title>Massive genome expansion in bonnet fungi (Mycena s.s.) driven by repeated elements and novel gene families across ecological guilds.</title>
        <authorList>
            <consortium name="Lawrence Berkeley National Laboratory"/>
            <person name="Harder C.B."/>
            <person name="Miyauchi S."/>
            <person name="Viragh M."/>
            <person name="Kuo A."/>
            <person name="Thoen E."/>
            <person name="Andreopoulos B."/>
            <person name="Lu D."/>
            <person name="Skrede I."/>
            <person name="Drula E."/>
            <person name="Henrissat B."/>
            <person name="Morin E."/>
            <person name="Kohler A."/>
            <person name="Barry K."/>
            <person name="LaButti K."/>
            <person name="Morin E."/>
            <person name="Salamov A."/>
            <person name="Lipzen A."/>
            <person name="Mereny Z."/>
            <person name="Hegedus B."/>
            <person name="Baldrian P."/>
            <person name="Stursova M."/>
            <person name="Weitz H."/>
            <person name="Taylor A."/>
            <person name="Grigoriev I.V."/>
            <person name="Nagy L.G."/>
            <person name="Martin F."/>
            <person name="Kauserud H."/>
        </authorList>
    </citation>
    <scope>NUCLEOTIDE SEQUENCE</scope>
    <source>
        <strain evidence="4">CBHHK002</strain>
    </source>
</reference>
<dbReference type="InterPro" id="IPR036859">
    <property type="entry name" value="CAP-Gly_dom_sf"/>
</dbReference>
<dbReference type="PROSITE" id="PS50245">
    <property type="entry name" value="CAP_GLY_2"/>
    <property type="match status" value="1"/>
</dbReference>
<feature type="domain" description="CAP-Gly" evidence="3">
    <location>
        <begin position="26"/>
        <end position="70"/>
    </location>
</feature>
<dbReference type="Pfam" id="PF01302">
    <property type="entry name" value="CAP_GLY"/>
    <property type="match status" value="1"/>
</dbReference>
<keyword evidence="5" id="KW-1185">Reference proteome</keyword>